<dbReference type="Gene3D" id="1.10.340.30">
    <property type="entry name" value="Hypothetical protein, domain 2"/>
    <property type="match status" value="1"/>
</dbReference>
<dbReference type="EMBL" id="VRLW01000001">
    <property type="protein sequence ID" value="KAA1260901.1"/>
    <property type="molecule type" value="Genomic_DNA"/>
</dbReference>
<dbReference type="InterPro" id="IPR004597">
    <property type="entry name" value="Tag"/>
</dbReference>
<dbReference type="InterPro" id="IPR005019">
    <property type="entry name" value="Adenine_glyco"/>
</dbReference>
<organism evidence="2 3">
    <name type="scientific">Rubripirellula obstinata</name>
    <dbReference type="NCBI Taxonomy" id="406547"/>
    <lineage>
        <taxon>Bacteria</taxon>
        <taxon>Pseudomonadati</taxon>
        <taxon>Planctomycetota</taxon>
        <taxon>Planctomycetia</taxon>
        <taxon>Pirellulales</taxon>
        <taxon>Pirellulaceae</taxon>
        <taxon>Rubripirellula</taxon>
    </lineage>
</organism>
<comment type="caution">
    <text evidence="2">The sequence shown here is derived from an EMBL/GenBank/DDBJ whole genome shotgun (WGS) entry which is preliminary data.</text>
</comment>
<reference evidence="2 3" key="1">
    <citation type="submission" date="2019-08" db="EMBL/GenBank/DDBJ databases">
        <title>Deep-cultivation of Planctomycetes and their phenomic and genomic characterization uncovers novel biology.</title>
        <authorList>
            <person name="Wiegand S."/>
            <person name="Jogler M."/>
            <person name="Boedeker C."/>
            <person name="Pinto D."/>
            <person name="Vollmers J."/>
            <person name="Rivas-Marin E."/>
            <person name="Kohn T."/>
            <person name="Peeters S.H."/>
            <person name="Heuer A."/>
            <person name="Rast P."/>
            <person name="Oberbeckmann S."/>
            <person name="Bunk B."/>
            <person name="Jeske O."/>
            <person name="Meyerdierks A."/>
            <person name="Storesund J.E."/>
            <person name="Kallscheuer N."/>
            <person name="Luecker S."/>
            <person name="Lage O.M."/>
            <person name="Pohl T."/>
            <person name="Merkel B.J."/>
            <person name="Hornburger P."/>
            <person name="Mueller R.-W."/>
            <person name="Bruemmer F."/>
            <person name="Labrenz M."/>
            <person name="Spormann A.M."/>
            <person name="Op Den Camp H."/>
            <person name="Overmann J."/>
            <person name="Amann R."/>
            <person name="Jetten M.S.M."/>
            <person name="Mascher T."/>
            <person name="Medema M.H."/>
            <person name="Devos D.P."/>
            <person name="Kaster A.-K."/>
            <person name="Ovreas L."/>
            <person name="Rohde M."/>
            <person name="Galperin M.Y."/>
            <person name="Jogler C."/>
        </authorList>
    </citation>
    <scope>NUCLEOTIDE SEQUENCE [LARGE SCALE GENOMIC DNA]</scope>
    <source>
        <strain evidence="2 3">LF1</strain>
    </source>
</reference>
<proteinExistence type="predicted"/>
<feature type="binding site" evidence="1">
    <location>
        <position position="33"/>
    </location>
    <ligand>
        <name>Zn(2+)</name>
        <dbReference type="ChEBI" id="CHEBI:29105"/>
    </ligand>
</feature>
<evidence type="ECO:0000313" key="2">
    <source>
        <dbReference type="EMBL" id="KAA1260901.1"/>
    </source>
</evidence>
<dbReference type="PANTHER" id="PTHR30037:SF4">
    <property type="entry name" value="DNA-3-METHYLADENINE GLYCOSYLASE I"/>
    <property type="match status" value="1"/>
</dbReference>
<dbReference type="GO" id="GO:0046872">
    <property type="term" value="F:metal ion binding"/>
    <property type="evidence" value="ECO:0007669"/>
    <property type="project" value="UniProtKB-KW"/>
</dbReference>
<dbReference type="GO" id="GO:0008725">
    <property type="term" value="F:DNA-3-methyladenine glycosylase activity"/>
    <property type="evidence" value="ECO:0007669"/>
    <property type="project" value="UniProtKB-EC"/>
</dbReference>
<sequence length="201" mass="23095">MTSSESNNSIIVDDRGTSRCWWCGTEPIYVQYHDEEWGKPVHDDRLLFEKMCLEGFQAGLSWITILKKRESFREAFCNFDFHRVARFDQDDIDRLVTNAGIVRHRGKIKSAINNAQRTIEMTKDGKSLSDFYWQFKPDHHVGPQTKDDVAAITPESTAMSKALKKNGWTFVGPTTCYALMQSMGIVDDHLPECCYRSDKSV</sequence>
<dbReference type="SUPFAM" id="SSF48150">
    <property type="entry name" value="DNA-glycosylase"/>
    <property type="match status" value="1"/>
</dbReference>
<feature type="binding site" evidence="1">
    <location>
        <position position="20"/>
    </location>
    <ligand>
        <name>Zn(2+)</name>
        <dbReference type="ChEBI" id="CHEBI:29105"/>
    </ligand>
</feature>
<keyword evidence="1" id="KW-0479">Metal-binding</keyword>
<keyword evidence="3" id="KW-1185">Reference proteome</keyword>
<feature type="binding site" evidence="1">
    <location>
        <position position="193"/>
    </location>
    <ligand>
        <name>Zn(2+)</name>
        <dbReference type="ChEBI" id="CHEBI:29105"/>
    </ligand>
</feature>
<protein>
    <submittedName>
        <fullName evidence="2">DNA-3-methyladenine glycosylase 1</fullName>
        <ecNumber evidence="2">3.2.2.20</ecNumber>
    </submittedName>
</protein>
<keyword evidence="1" id="KW-0862">Zinc</keyword>
<evidence type="ECO:0000313" key="3">
    <source>
        <dbReference type="Proteomes" id="UP000322699"/>
    </source>
</evidence>
<dbReference type="GO" id="GO:0006284">
    <property type="term" value="P:base-excision repair"/>
    <property type="evidence" value="ECO:0007669"/>
    <property type="project" value="InterPro"/>
</dbReference>
<evidence type="ECO:0000256" key="1">
    <source>
        <dbReference type="PIRSR" id="PIRSR604597-1"/>
    </source>
</evidence>
<feature type="binding site" evidence="1">
    <location>
        <position position="189"/>
    </location>
    <ligand>
        <name>Zn(2+)</name>
        <dbReference type="ChEBI" id="CHEBI:29105"/>
    </ligand>
</feature>
<dbReference type="InterPro" id="IPR011257">
    <property type="entry name" value="DNA_glycosylase"/>
</dbReference>
<name>A0A5B1CKR2_9BACT</name>
<dbReference type="PANTHER" id="PTHR30037">
    <property type="entry name" value="DNA-3-METHYLADENINE GLYCOSYLASE 1"/>
    <property type="match status" value="1"/>
</dbReference>
<keyword evidence="2" id="KW-0378">Hydrolase</keyword>
<dbReference type="NCBIfam" id="TIGR00624">
    <property type="entry name" value="tag"/>
    <property type="match status" value="1"/>
</dbReference>
<dbReference type="RefSeq" id="WP_068264358.1">
    <property type="nucleotide sequence ID" value="NZ_LWSK01000059.1"/>
</dbReference>
<dbReference type="OrthoDB" id="9807664at2"/>
<dbReference type="Pfam" id="PF03352">
    <property type="entry name" value="Adenine_glyco"/>
    <property type="match status" value="1"/>
</dbReference>
<dbReference type="InterPro" id="IPR052891">
    <property type="entry name" value="DNA-3mA_glycosylase"/>
</dbReference>
<dbReference type="AlphaFoldDB" id="A0A5B1CKR2"/>
<keyword evidence="2" id="KW-0326">Glycosidase</keyword>
<dbReference type="Proteomes" id="UP000322699">
    <property type="component" value="Unassembled WGS sequence"/>
</dbReference>
<accession>A0A5B1CKR2</accession>
<gene>
    <name evidence="2" type="primary">tag</name>
    <name evidence="2" type="ORF">LF1_34430</name>
</gene>
<dbReference type="EC" id="3.2.2.20" evidence="2"/>